<dbReference type="STRING" id="161896.UL81_10095"/>
<dbReference type="OrthoDB" id="3215333at2"/>
<dbReference type="PRINTS" id="PR00598">
    <property type="entry name" value="HTHMARR"/>
</dbReference>
<dbReference type="InterPro" id="IPR039422">
    <property type="entry name" value="MarR/SlyA-like"/>
</dbReference>
<gene>
    <name evidence="1" type="ORF">UL81_10095</name>
</gene>
<dbReference type="Proteomes" id="UP000033566">
    <property type="component" value="Chromosome"/>
</dbReference>
<accession>A0A0F6QZP8</accession>
<dbReference type="PANTHER" id="PTHR33164">
    <property type="entry name" value="TRANSCRIPTIONAL REGULATOR, MARR FAMILY"/>
    <property type="match status" value="1"/>
</dbReference>
<dbReference type="RefSeq" id="WP_035104385.1">
    <property type="nucleotide sequence ID" value="NZ_CP011311.1"/>
</dbReference>
<keyword evidence="2" id="KW-1185">Reference proteome</keyword>
<dbReference type="Gene3D" id="1.10.10.10">
    <property type="entry name" value="Winged helix-like DNA-binding domain superfamily/Winged helix DNA-binding domain"/>
    <property type="match status" value="1"/>
</dbReference>
<proteinExistence type="predicted"/>
<dbReference type="PROSITE" id="PS50995">
    <property type="entry name" value="HTH_MARR_2"/>
    <property type="match status" value="1"/>
</dbReference>
<dbReference type="PANTHER" id="PTHR33164:SF43">
    <property type="entry name" value="HTH-TYPE TRANSCRIPTIONAL REPRESSOR YETL"/>
    <property type="match status" value="1"/>
</dbReference>
<dbReference type="GO" id="GO:0003700">
    <property type="term" value="F:DNA-binding transcription factor activity"/>
    <property type="evidence" value="ECO:0007669"/>
    <property type="project" value="InterPro"/>
</dbReference>
<dbReference type="InterPro" id="IPR036388">
    <property type="entry name" value="WH-like_DNA-bd_sf"/>
</dbReference>
<dbReference type="PATRIC" id="fig|161896.4.peg.1969"/>
<dbReference type="HOGENOM" id="CLU_083287_4_2_11"/>
<reference evidence="1 2" key="1">
    <citation type="journal article" date="2015" name="Genome Announc.">
        <title>Complete Genome Sequence of Corynebacterium camporealensis DSM 44610, Isolated from the Milk of a Manchega Sheep with Subclinical Mastitis.</title>
        <authorList>
            <person name="Ruckert C."/>
            <person name="Albersmeier A."/>
            <person name="Winkler A."/>
            <person name="Tauch A."/>
        </authorList>
    </citation>
    <scope>NUCLEOTIDE SEQUENCE [LARGE SCALE GENOMIC DNA]</scope>
    <source>
        <strain evidence="1 2">DSM 44610</strain>
    </source>
</reference>
<dbReference type="EMBL" id="CP011311">
    <property type="protein sequence ID" value="AKE39953.1"/>
    <property type="molecule type" value="Genomic_DNA"/>
</dbReference>
<protein>
    <submittedName>
        <fullName evidence="1">Transcriptional regulator</fullName>
    </submittedName>
</protein>
<dbReference type="SMART" id="SM00347">
    <property type="entry name" value="HTH_MARR"/>
    <property type="match status" value="1"/>
</dbReference>
<dbReference type="InterPro" id="IPR000835">
    <property type="entry name" value="HTH_MarR-typ"/>
</dbReference>
<evidence type="ECO:0000313" key="2">
    <source>
        <dbReference type="Proteomes" id="UP000033566"/>
    </source>
</evidence>
<dbReference type="AlphaFoldDB" id="A0A0F6QZP8"/>
<evidence type="ECO:0000313" key="1">
    <source>
        <dbReference type="EMBL" id="AKE39953.1"/>
    </source>
</evidence>
<organism evidence="1 2">
    <name type="scientific">Corynebacterium camporealensis</name>
    <dbReference type="NCBI Taxonomy" id="161896"/>
    <lineage>
        <taxon>Bacteria</taxon>
        <taxon>Bacillati</taxon>
        <taxon>Actinomycetota</taxon>
        <taxon>Actinomycetes</taxon>
        <taxon>Mycobacteriales</taxon>
        <taxon>Corynebacteriaceae</taxon>
        <taxon>Corynebacterium</taxon>
    </lineage>
</organism>
<sequence length="152" mass="17185">MTNPASASIPTPLLQSPSFQLERLRRRTRDCVENALSQKDTTLREYWVLTCLVTDNAASQSFLSETLAIDASDMVRLIDSLEERGWAKRERDSKDRRRQIVASTKKGNKAHKELSELVSAAEDEALDESTKKQLKHLRKLAKAIIASDEEES</sequence>
<name>A0A0F6QZP8_9CORY</name>
<dbReference type="GO" id="GO:0006950">
    <property type="term" value="P:response to stress"/>
    <property type="evidence" value="ECO:0007669"/>
    <property type="project" value="TreeGrafter"/>
</dbReference>
<dbReference type="SUPFAM" id="SSF46785">
    <property type="entry name" value="Winged helix' DNA-binding domain"/>
    <property type="match status" value="1"/>
</dbReference>
<dbReference type="KEGG" id="ccj:UL81_10095"/>
<dbReference type="Pfam" id="PF01047">
    <property type="entry name" value="MarR"/>
    <property type="match status" value="1"/>
</dbReference>
<dbReference type="InterPro" id="IPR036390">
    <property type="entry name" value="WH_DNA-bd_sf"/>
</dbReference>